<proteinExistence type="predicted"/>
<evidence type="ECO:0000259" key="1">
    <source>
        <dbReference type="Pfam" id="PF02464"/>
    </source>
</evidence>
<name>A0AAU7NPV4_9GAMM</name>
<feature type="domain" description="CinA C-terminal" evidence="1">
    <location>
        <begin position="7"/>
        <end position="156"/>
    </location>
</feature>
<evidence type="ECO:0000313" key="2">
    <source>
        <dbReference type="EMBL" id="XBS18989.1"/>
    </source>
</evidence>
<accession>A0AAU7NPV4</accession>
<dbReference type="RefSeq" id="WP_305908270.1">
    <property type="nucleotide sequence ID" value="NZ_CP157743.1"/>
</dbReference>
<evidence type="ECO:0000313" key="3">
    <source>
        <dbReference type="Proteomes" id="UP001225378"/>
    </source>
</evidence>
<dbReference type="InterPro" id="IPR008136">
    <property type="entry name" value="CinA_C"/>
</dbReference>
<organism evidence="2 3">
    <name type="scientific">Methylomarinum roseum</name>
    <dbReference type="NCBI Taxonomy" id="3067653"/>
    <lineage>
        <taxon>Bacteria</taxon>
        <taxon>Pseudomonadati</taxon>
        <taxon>Pseudomonadota</taxon>
        <taxon>Gammaproteobacteria</taxon>
        <taxon>Methylococcales</taxon>
        <taxon>Methylococcaceae</taxon>
        <taxon>Methylomarinum</taxon>
    </lineage>
</organism>
<protein>
    <submittedName>
        <fullName evidence="2">CinA family protein</fullName>
    </submittedName>
</protein>
<keyword evidence="3" id="KW-1185">Reference proteome</keyword>
<dbReference type="Gene3D" id="3.90.950.20">
    <property type="entry name" value="CinA-like"/>
    <property type="match status" value="1"/>
</dbReference>
<dbReference type="KEGG" id="mech:Q9L42_011450"/>
<gene>
    <name evidence="2" type="ORF">Q9L42_011450</name>
</gene>
<dbReference type="Proteomes" id="UP001225378">
    <property type="component" value="Chromosome"/>
</dbReference>
<reference evidence="2 3" key="1">
    <citation type="journal article" date="2024" name="Microbiology">
        <title>Methylomarinum rosea sp. nov., a novel halophilic methanotrophic bacterium from the hypersaline Lake Elton.</title>
        <authorList>
            <person name="Suleimanov R.Z."/>
            <person name="Oshkin I.Y."/>
            <person name="Danilova O.V."/>
            <person name="Suzina N.E."/>
            <person name="Dedysh S.N."/>
        </authorList>
    </citation>
    <scope>NUCLEOTIDE SEQUENCE [LARGE SCALE GENOMIC DNA]</scope>
    <source>
        <strain evidence="2 3">Ch1-1</strain>
    </source>
</reference>
<sequence length="163" mass="17150">MDIEIFALAEQLGAVLESKGVMIAVAESCTGGGICQVITEVPGSSAWFDRGFVTYSNDAKKDLLGVKQASLEQFGAVSQQVATEMAAGALQHSLADITVAVTGLAGPGGATLDKPVGTVFIAWKHKSREGRCERFLFSGSRAEIRQQTIKMALKGCLELGKNS</sequence>
<dbReference type="NCBIfam" id="TIGR00199">
    <property type="entry name" value="PncC_domain"/>
    <property type="match status" value="1"/>
</dbReference>
<dbReference type="EMBL" id="CP157743">
    <property type="protein sequence ID" value="XBS18989.1"/>
    <property type="molecule type" value="Genomic_DNA"/>
</dbReference>
<dbReference type="Pfam" id="PF02464">
    <property type="entry name" value="CinA"/>
    <property type="match status" value="1"/>
</dbReference>
<dbReference type="SUPFAM" id="SSF142433">
    <property type="entry name" value="CinA-like"/>
    <property type="match status" value="1"/>
</dbReference>
<dbReference type="InterPro" id="IPR036653">
    <property type="entry name" value="CinA-like_C"/>
</dbReference>
<dbReference type="AlphaFoldDB" id="A0AAU7NPV4"/>